<evidence type="ECO:0000313" key="1">
    <source>
        <dbReference type="EMBL" id="NMU93562.1"/>
    </source>
</evidence>
<comment type="caution">
    <text evidence="1">The sequence shown here is derived from an EMBL/GenBank/DDBJ whole genome shotgun (WGS) entry which is preliminary data.</text>
</comment>
<proteinExistence type="predicted"/>
<reference evidence="1 2" key="1">
    <citation type="submission" date="2020-04" db="EMBL/GenBank/DDBJ databases">
        <title>Achromobacter ruhlandii genome sequencing and assembly.</title>
        <authorList>
            <person name="Martins R.C.R."/>
            <person name="Perdigao-Neto L.V."/>
            <person name="Levin A.S.S."/>
            <person name="Costa S.F."/>
        </authorList>
    </citation>
    <scope>NUCLEOTIDE SEQUENCE [LARGE SCALE GENOMIC DNA]</scope>
    <source>
        <strain evidence="1 2">9035ralo</strain>
    </source>
</reference>
<protein>
    <submittedName>
        <fullName evidence="1">Uncharacterized protein</fullName>
    </submittedName>
</protein>
<organism evidence="1 2">
    <name type="scientific">Achromobacter ruhlandii</name>
    <dbReference type="NCBI Taxonomy" id="72557"/>
    <lineage>
        <taxon>Bacteria</taxon>
        <taxon>Pseudomonadati</taxon>
        <taxon>Pseudomonadota</taxon>
        <taxon>Betaproteobacteria</taxon>
        <taxon>Burkholderiales</taxon>
        <taxon>Alcaligenaceae</taxon>
        <taxon>Achromobacter</taxon>
    </lineage>
</organism>
<name>A0A848NRC0_9BURK</name>
<dbReference type="Proteomes" id="UP000542405">
    <property type="component" value="Unassembled WGS sequence"/>
</dbReference>
<dbReference type="EMBL" id="JABBZE010000714">
    <property type="protein sequence ID" value="NMU93562.1"/>
    <property type="molecule type" value="Genomic_DNA"/>
</dbReference>
<sequence length="57" mass="5268">MCGSGVRGGAWGSRRWEGRGAGLCGSAVRAVGGGGGGGGGLAEGWWAGEECGGGEGG</sequence>
<gene>
    <name evidence="1" type="ORF">HGQ98_29775</name>
</gene>
<accession>A0A848NRC0</accession>
<evidence type="ECO:0000313" key="2">
    <source>
        <dbReference type="Proteomes" id="UP000542405"/>
    </source>
</evidence>
<dbReference type="AlphaFoldDB" id="A0A848NRC0"/>